<dbReference type="InterPro" id="IPR006043">
    <property type="entry name" value="NCS2"/>
</dbReference>
<dbReference type="Proteomes" id="UP000660021">
    <property type="component" value="Unassembled WGS sequence"/>
</dbReference>
<feature type="transmembrane region" description="Helical" evidence="8">
    <location>
        <begin position="286"/>
        <end position="306"/>
    </location>
</feature>
<feature type="transmembrane region" description="Helical" evidence="8">
    <location>
        <begin position="59"/>
        <end position="78"/>
    </location>
</feature>
<feature type="transmembrane region" description="Helical" evidence="8">
    <location>
        <begin position="25"/>
        <end position="47"/>
    </location>
</feature>
<dbReference type="RefSeq" id="WP_101692394.1">
    <property type="nucleotide sequence ID" value="NZ_JACOPR010000002.1"/>
</dbReference>
<reference evidence="9 10" key="1">
    <citation type="submission" date="2020-08" db="EMBL/GenBank/DDBJ databases">
        <title>Genome public.</title>
        <authorList>
            <person name="Liu C."/>
            <person name="Sun Q."/>
        </authorList>
    </citation>
    <scope>NUCLEOTIDE SEQUENCE [LARGE SCALE GENOMIC DNA]</scope>
    <source>
        <strain evidence="9 10">New-38</strain>
    </source>
</reference>
<evidence type="ECO:0000313" key="10">
    <source>
        <dbReference type="Proteomes" id="UP000660021"/>
    </source>
</evidence>
<name>A0ABR7HR89_9FIRM</name>
<dbReference type="EMBL" id="JACOPR010000002">
    <property type="protein sequence ID" value="MBC5730057.1"/>
    <property type="molecule type" value="Genomic_DNA"/>
</dbReference>
<protein>
    <submittedName>
        <fullName evidence="9">Purine permease</fullName>
    </submittedName>
</protein>
<feature type="transmembrane region" description="Helical" evidence="8">
    <location>
        <begin position="327"/>
        <end position="350"/>
    </location>
</feature>
<keyword evidence="3" id="KW-0813">Transport</keyword>
<evidence type="ECO:0000256" key="8">
    <source>
        <dbReference type="SAM" id="Phobius"/>
    </source>
</evidence>
<dbReference type="PANTHER" id="PTHR42810:SF2">
    <property type="entry name" value="PURINE PERMEASE C1399.01C-RELATED"/>
    <property type="match status" value="1"/>
</dbReference>
<evidence type="ECO:0000313" key="9">
    <source>
        <dbReference type="EMBL" id="MBC5730057.1"/>
    </source>
</evidence>
<feature type="transmembrane region" description="Helical" evidence="8">
    <location>
        <begin position="356"/>
        <end position="377"/>
    </location>
</feature>
<keyword evidence="6 8" id="KW-0472">Membrane</keyword>
<gene>
    <name evidence="9" type="ORF">H8S34_04325</name>
</gene>
<comment type="similarity">
    <text evidence="2">Belongs to the nucleobase:cation symporter-2 (NCS2) (TC 2.A.40) family.</text>
</comment>
<feature type="transmembrane region" description="Helical" evidence="8">
    <location>
        <begin position="168"/>
        <end position="187"/>
    </location>
</feature>
<feature type="compositionally biased region" description="Basic and acidic residues" evidence="7">
    <location>
        <begin position="450"/>
        <end position="469"/>
    </location>
</feature>
<evidence type="ECO:0000256" key="2">
    <source>
        <dbReference type="ARBA" id="ARBA00008821"/>
    </source>
</evidence>
<comment type="caution">
    <text evidence="9">The sequence shown here is derived from an EMBL/GenBank/DDBJ whole genome shotgun (WGS) entry which is preliminary data.</text>
</comment>
<evidence type="ECO:0000256" key="7">
    <source>
        <dbReference type="SAM" id="MobiDB-lite"/>
    </source>
</evidence>
<proteinExistence type="inferred from homology"/>
<sequence length="469" mass="49566">MQQHTRQTSPSTLFQLNGIPPMDKAIPLGFQHVVVAIVSTVSPALLVANTANMAADQKIMLVQVSLLMTAVAILLQLFPIVRGFGSGLPLVMGISFILPTLMIERFTFAEMMGAQIIGGIAGALFAVFLKPIRKLFPTIVTGTVVMTIGMSMYPIAMRNMAGGYTDNFGTAPAWIVTLFTLLVVVICDNWGKGIIRLGAVLWGLIAGYILAVILTEIGVAPLVNFSAIGEAGWFSLPRPMQFGVSFNTTACISMAILFVANSLQTIGDMSSLTVGGFDRMPTDRELSGGILAQSVGAIVGALFGGMPTCSYSECVGIVTVTKVVNRVVFAIAAFALLLCGLVPKFASVLTTVPECVLGGAVISVFAVITMTGVRMVTGSGRFTNRKATIVGLSVAVSIGITQVDGCMSGLPEVFDTVFGSFAPVGAALIAIPLNLLLPKNQEDLDDEQEQREREEKQMEALKSKEVSAK</sequence>
<keyword evidence="10" id="KW-1185">Reference proteome</keyword>
<feature type="transmembrane region" description="Helical" evidence="8">
    <location>
        <begin position="135"/>
        <end position="156"/>
    </location>
</feature>
<feature type="region of interest" description="Disordered" evidence="7">
    <location>
        <begin position="442"/>
        <end position="469"/>
    </location>
</feature>
<accession>A0ABR7HR89</accession>
<evidence type="ECO:0000256" key="6">
    <source>
        <dbReference type="ARBA" id="ARBA00023136"/>
    </source>
</evidence>
<feature type="transmembrane region" description="Helical" evidence="8">
    <location>
        <begin position="416"/>
        <end position="437"/>
    </location>
</feature>
<evidence type="ECO:0000256" key="5">
    <source>
        <dbReference type="ARBA" id="ARBA00022989"/>
    </source>
</evidence>
<evidence type="ECO:0000256" key="4">
    <source>
        <dbReference type="ARBA" id="ARBA00022692"/>
    </source>
</evidence>
<comment type="subcellular location">
    <subcellularLocation>
        <location evidence="1">Membrane</location>
        <topology evidence="1">Multi-pass membrane protein</topology>
    </subcellularLocation>
</comment>
<dbReference type="Pfam" id="PF00860">
    <property type="entry name" value="Xan_ur_permease"/>
    <property type="match status" value="1"/>
</dbReference>
<feature type="transmembrane region" description="Helical" evidence="8">
    <location>
        <begin position="244"/>
        <end position="266"/>
    </location>
</feature>
<keyword evidence="4 8" id="KW-0812">Transmembrane</keyword>
<feature type="transmembrane region" description="Helical" evidence="8">
    <location>
        <begin position="199"/>
        <end position="223"/>
    </location>
</feature>
<organism evidence="9 10">
    <name type="scientific">Pseudoflavonifractor hominis</name>
    <dbReference type="NCBI Taxonomy" id="2763059"/>
    <lineage>
        <taxon>Bacteria</taxon>
        <taxon>Bacillati</taxon>
        <taxon>Bacillota</taxon>
        <taxon>Clostridia</taxon>
        <taxon>Eubacteriales</taxon>
        <taxon>Oscillospiraceae</taxon>
        <taxon>Pseudoflavonifractor</taxon>
    </lineage>
</organism>
<evidence type="ECO:0000256" key="3">
    <source>
        <dbReference type="ARBA" id="ARBA00022448"/>
    </source>
</evidence>
<feature type="transmembrane region" description="Helical" evidence="8">
    <location>
        <begin position="108"/>
        <end position="129"/>
    </location>
</feature>
<evidence type="ECO:0000256" key="1">
    <source>
        <dbReference type="ARBA" id="ARBA00004141"/>
    </source>
</evidence>
<keyword evidence="5 8" id="KW-1133">Transmembrane helix</keyword>
<dbReference type="PANTHER" id="PTHR42810">
    <property type="entry name" value="PURINE PERMEASE C1399.01C-RELATED"/>
    <property type="match status" value="1"/>
</dbReference>